<feature type="domain" description="OTU" evidence="4">
    <location>
        <begin position="91"/>
        <end position="207"/>
    </location>
</feature>
<comment type="catalytic activity">
    <reaction evidence="1 3">
        <text>Thiol-dependent hydrolysis of ester, thioester, amide, peptide and isopeptide bonds formed by the C-terminal Gly of ubiquitin (a 76-residue protein attached to proteins as an intracellular targeting signal).</text>
        <dbReference type="EC" id="3.4.19.12"/>
    </reaction>
</comment>
<dbReference type="Proteomes" id="UP000054524">
    <property type="component" value="Unassembled WGS sequence"/>
</dbReference>
<dbReference type="EMBL" id="AKIJ01000005">
    <property type="protein sequence ID" value="KFG25375.1"/>
    <property type="molecule type" value="Genomic_DNA"/>
</dbReference>
<keyword evidence="3" id="KW-0833">Ubl conjugation pathway</keyword>
<dbReference type="GeneID" id="77677122"/>
<evidence type="ECO:0000313" key="6">
    <source>
        <dbReference type="Proteomes" id="UP000054524"/>
    </source>
</evidence>
<proteinExistence type="predicted"/>
<evidence type="ECO:0000259" key="4">
    <source>
        <dbReference type="PROSITE" id="PS50802"/>
    </source>
</evidence>
<evidence type="ECO:0000313" key="5">
    <source>
        <dbReference type="EMBL" id="KFG25375.1"/>
    </source>
</evidence>
<keyword evidence="6" id="KW-1185">Reference proteome</keyword>
<keyword evidence="3" id="KW-0963">Cytoplasm</keyword>
<dbReference type="GO" id="GO:0016579">
    <property type="term" value="P:protein deubiquitination"/>
    <property type="evidence" value="ECO:0007669"/>
    <property type="project" value="TreeGrafter"/>
</dbReference>
<keyword evidence="3" id="KW-0788">Thiol protease</keyword>
<dbReference type="InterPro" id="IPR003323">
    <property type="entry name" value="OTU_dom"/>
</dbReference>
<dbReference type="GO" id="GO:0036503">
    <property type="term" value="P:ERAD pathway"/>
    <property type="evidence" value="ECO:0007669"/>
    <property type="project" value="TreeGrafter"/>
</dbReference>
<dbReference type="GO" id="GO:0030968">
    <property type="term" value="P:endoplasmic reticulum unfolded protein response"/>
    <property type="evidence" value="ECO:0007669"/>
    <property type="project" value="TreeGrafter"/>
</dbReference>
<dbReference type="GO" id="GO:0005829">
    <property type="term" value="C:cytosol"/>
    <property type="evidence" value="ECO:0007669"/>
    <property type="project" value="TreeGrafter"/>
</dbReference>
<dbReference type="HOGENOM" id="CLU_1166113_0_0_1"/>
<reference evidence="5 6" key="1">
    <citation type="journal article" date="2014" name="Genome Announc.">
        <title>Genome Sequence of the Microsporidian Species Nematocida sp1 Strain ERTm6 (ATCC PRA-372).</title>
        <authorList>
            <person name="Bakowski M.A."/>
            <person name="Priest M."/>
            <person name="Young S."/>
            <person name="Cuomo C.A."/>
            <person name="Troemel E.R."/>
        </authorList>
    </citation>
    <scope>NUCLEOTIDE SEQUENCE [LARGE SCALE GENOMIC DNA]</scope>
    <source>
        <strain evidence="5 6">ERTm6</strain>
    </source>
</reference>
<dbReference type="RefSeq" id="XP_052903930.1">
    <property type="nucleotide sequence ID" value="XM_053049759.1"/>
</dbReference>
<organism evidence="5 6">
    <name type="scientific">Nematocida ausubeli (strain ATCC PRA-371 / ERTm2)</name>
    <name type="common">Nematode killer fungus</name>
    <dbReference type="NCBI Taxonomy" id="1913371"/>
    <lineage>
        <taxon>Eukaryota</taxon>
        <taxon>Fungi</taxon>
        <taxon>Fungi incertae sedis</taxon>
        <taxon>Microsporidia</taxon>
        <taxon>Nematocida</taxon>
    </lineage>
</organism>
<evidence type="ECO:0000256" key="3">
    <source>
        <dbReference type="RuleBase" id="RU367104"/>
    </source>
</evidence>
<dbReference type="InterPro" id="IPR038765">
    <property type="entry name" value="Papain-like_cys_pep_sf"/>
</dbReference>
<dbReference type="PANTHER" id="PTHR13312">
    <property type="entry name" value="HIV-INDUCED PROTEIN-7-LIKE PROTEASE"/>
    <property type="match status" value="1"/>
</dbReference>
<dbReference type="GO" id="GO:0004843">
    <property type="term" value="F:cysteine-type deubiquitinase activity"/>
    <property type="evidence" value="ECO:0007669"/>
    <property type="project" value="UniProtKB-UniRule"/>
</dbReference>
<comment type="caution">
    <text evidence="5">The sequence shown here is derived from an EMBL/GenBank/DDBJ whole genome shotgun (WGS) entry which is preliminary data.</text>
</comment>
<accession>A0A086IZQ7</accession>
<comment type="subcellular location">
    <subcellularLocation>
        <location evidence="3">Cytoplasm</location>
    </subcellularLocation>
</comment>
<protein>
    <recommendedName>
        <fullName evidence="3">Ubiquitin thioesterase OTU</fullName>
        <ecNumber evidence="3">3.4.19.12</ecNumber>
    </recommendedName>
</protein>
<comment type="function">
    <text evidence="3">Hydrolase that can remove conjugated ubiquitin from proteins and may therefore play an important regulatory role at the level of protein turnover by preventing degradation.</text>
</comment>
<dbReference type="CDD" id="cd22745">
    <property type="entry name" value="OTU_OTU1"/>
    <property type="match status" value="1"/>
</dbReference>
<dbReference type="PROSITE" id="PS50802">
    <property type="entry name" value="OTU"/>
    <property type="match status" value="1"/>
</dbReference>
<evidence type="ECO:0000256" key="1">
    <source>
        <dbReference type="ARBA" id="ARBA00000707"/>
    </source>
</evidence>
<evidence type="ECO:0000256" key="2">
    <source>
        <dbReference type="ARBA" id="ARBA00022801"/>
    </source>
</evidence>
<dbReference type="Gene3D" id="3.90.70.80">
    <property type="match status" value="1"/>
</dbReference>
<name>A0A086IZQ7_NEMA1</name>
<keyword evidence="3" id="KW-0645">Protease</keyword>
<dbReference type="SUPFAM" id="SSF54001">
    <property type="entry name" value="Cysteine proteinases"/>
    <property type="match status" value="1"/>
</dbReference>
<dbReference type="EC" id="3.4.19.12" evidence="3"/>
<keyword evidence="2 3" id="KW-0378">Hydrolase</keyword>
<gene>
    <name evidence="5" type="ORF">NESG_02149</name>
</gene>
<dbReference type="Pfam" id="PF02338">
    <property type="entry name" value="OTU"/>
    <property type="match status" value="1"/>
</dbReference>
<dbReference type="AlphaFoldDB" id="A0A086IZQ7"/>
<sequence length="238" mass="27222">MRFKIIDDTRSFIYEIEGTKTISDLYEGIESKVGSKRFLFKGVPKCLVERADCPIMETFTDLECIYAEASKEVKGPVETTVNTLTDENMVFSIFEVPSDNSCLFHSLSELLNAKSSSELRKMVANEILQHPKKFMSYIEKTPFEYSTWIVQPDIWGGATEITIISKIYRTKVTVIDNAQRLYEFGDEFRSVVYLSYSGSHYNAVVAKDRNGNVVRKFPCGDKSAEEKAKKVVQEFFRS</sequence>
<dbReference type="GO" id="GO:0005634">
    <property type="term" value="C:nucleus"/>
    <property type="evidence" value="ECO:0007669"/>
    <property type="project" value="TreeGrafter"/>
</dbReference>
<dbReference type="PANTHER" id="PTHR13312:SF0">
    <property type="entry name" value="UBIQUITIN THIOESTERASE OTU1"/>
    <property type="match status" value="1"/>
</dbReference>